<keyword evidence="1" id="KW-0004">4Fe-4S</keyword>
<sequence>MKEAILYQKLPKNKVRCGVCQRRCIIPDGDVGYCKTRVNKNGKLYATIYGIASAINNDPIEKKPVFHYKPGSSCLSLGTFGCNFKCLFCQNWNISWADGVAEARHGTKLNPQQAIKLAQKYNSEGIAITYNEPTIWLEYSLDVFKLAKKNHLYTVWVTNGYATKETIDIIAPYLDVYRVDLKSFDDHFYQKLINVPRASGVFETTKYLHQKYPEIHLECVTNIIPTWNDQPKTLASIAQWIKKNLGGVTPWHVTRFYPDAELNNVPPTPPETLFKAREIGLEAGLSFVYIGNLPVEKEDDTYCPKCGNLAIRRTGYLTEILGVDQKGRCLDCQEDLNIKR</sequence>
<dbReference type="InterPro" id="IPR058240">
    <property type="entry name" value="rSAM_sf"/>
</dbReference>
<dbReference type="Pfam" id="PF04055">
    <property type="entry name" value="Radical_SAM"/>
    <property type="match status" value="1"/>
</dbReference>
<protein>
    <submittedName>
        <fullName evidence="8">AmmeMemoRadiSam system radical SAM enzyme</fullName>
    </submittedName>
</protein>
<dbReference type="InterPro" id="IPR007197">
    <property type="entry name" value="rSAM"/>
</dbReference>
<evidence type="ECO:0000256" key="4">
    <source>
        <dbReference type="ARBA" id="ARBA00023004"/>
    </source>
</evidence>
<dbReference type="AlphaFoldDB" id="A0A2M7TKV7"/>
<dbReference type="InterPro" id="IPR013785">
    <property type="entry name" value="Aldolase_TIM"/>
</dbReference>
<dbReference type="PANTHER" id="PTHR30352:SF5">
    <property type="entry name" value="PYRUVATE FORMATE-LYASE 1-ACTIVATING ENZYME"/>
    <property type="match status" value="1"/>
</dbReference>
<keyword evidence="5 6" id="KW-0411">Iron-sulfur</keyword>
<feature type="binding site" evidence="6">
    <location>
        <position position="86"/>
    </location>
    <ligand>
        <name>[4Fe-4S] cluster</name>
        <dbReference type="ChEBI" id="CHEBI:49883"/>
        <note>4Fe-4S-S-AdoMet</note>
    </ligand>
</feature>
<gene>
    <name evidence="8" type="primary">amrS</name>
    <name evidence="8" type="ORF">COY29_05075</name>
</gene>
<keyword evidence="4 6" id="KW-0408">Iron</keyword>
<evidence type="ECO:0000256" key="5">
    <source>
        <dbReference type="ARBA" id="ARBA00023014"/>
    </source>
</evidence>
<evidence type="ECO:0000256" key="6">
    <source>
        <dbReference type="PIRSR" id="PIRSR004869-50"/>
    </source>
</evidence>
<dbReference type="NCBIfam" id="TIGR04337">
    <property type="entry name" value="AmmeMemoSam_rS"/>
    <property type="match status" value="1"/>
</dbReference>
<feature type="domain" description="Radical SAM core" evidence="7">
    <location>
        <begin position="67"/>
        <end position="286"/>
    </location>
</feature>
<keyword evidence="2 6" id="KW-0949">S-adenosyl-L-methionine</keyword>
<organism evidence="8 9">
    <name type="scientific">Candidatus Woesebacteria bacterium CG_4_10_14_0_2_um_filter_39_14</name>
    <dbReference type="NCBI Taxonomy" id="1975054"/>
    <lineage>
        <taxon>Bacteria</taxon>
        <taxon>Candidatus Woeseibacteriota</taxon>
    </lineage>
</organism>
<dbReference type="GO" id="GO:0046872">
    <property type="term" value="F:metal ion binding"/>
    <property type="evidence" value="ECO:0007669"/>
    <property type="project" value="UniProtKB-KW"/>
</dbReference>
<evidence type="ECO:0000313" key="9">
    <source>
        <dbReference type="Proteomes" id="UP000229753"/>
    </source>
</evidence>
<feature type="binding site" evidence="6">
    <location>
        <position position="82"/>
    </location>
    <ligand>
        <name>[4Fe-4S] cluster</name>
        <dbReference type="ChEBI" id="CHEBI:49883"/>
        <note>4Fe-4S-S-AdoMet</note>
    </ligand>
</feature>
<accession>A0A2M7TKV7</accession>
<dbReference type="Gene3D" id="3.20.20.70">
    <property type="entry name" value="Aldolase class I"/>
    <property type="match status" value="1"/>
</dbReference>
<reference evidence="9" key="1">
    <citation type="submission" date="2017-09" db="EMBL/GenBank/DDBJ databases">
        <title>Depth-based differentiation of microbial function through sediment-hosted aquifers and enrichment of novel symbionts in the deep terrestrial subsurface.</title>
        <authorList>
            <person name="Probst A.J."/>
            <person name="Ladd B."/>
            <person name="Jarett J.K."/>
            <person name="Geller-Mcgrath D.E."/>
            <person name="Sieber C.M.K."/>
            <person name="Emerson J.B."/>
            <person name="Anantharaman K."/>
            <person name="Thomas B.C."/>
            <person name="Malmstrom R."/>
            <person name="Stieglmeier M."/>
            <person name="Klingl A."/>
            <person name="Woyke T."/>
            <person name="Ryan C.M."/>
            <person name="Banfield J.F."/>
        </authorList>
    </citation>
    <scope>NUCLEOTIDE SEQUENCE [LARGE SCALE GENOMIC DNA]</scope>
</reference>
<dbReference type="SFLD" id="SFLDS00029">
    <property type="entry name" value="Radical_SAM"/>
    <property type="match status" value="1"/>
</dbReference>
<name>A0A2M7TKV7_9BACT</name>
<comment type="caution">
    <text evidence="8">The sequence shown here is derived from an EMBL/GenBank/DDBJ whole genome shotgun (WGS) entry which is preliminary data.</text>
</comment>
<proteinExistence type="predicted"/>
<dbReference type="CDD" id="cd01335">
    <property type="entry name" value="Radical_SAM"/>
    <property type="match status" value="1"/>
</dbReference>
<dbReference type="PIRSF" id="PIRSF004869">
    <property type="entry name" value="PflX_prd"/>
    <property type="match status" value="1"/>
</dbReference>
<dbReference type="GO" id="GO:0003824">
    <property type="term" value="F:catalytic activity"/>
    <property type="evidence" value="ECO:0007669"/>
    <property type="project" value="InterPro"/>
</dbReference>
<feature type="binding site" evidence="6">
    <location>
        <position position="89"/>
    </location>
    <ligand>
        <name>[4Fe-4S] cluster</name>
        <dbReference type="ChEBI" id="CHEBI:49883"/>
        <note>4Fe-4S-S-AdoMet</note>
    </ligand>
</feature>
<dbReference type="Proteomes" id="UP000229753">
    <property type="component" value="Unassembled WGS sequence"/>
</dbReference>
<dbReference type="GO" id="GO:0051539">
    <property type="term" value="F:4 iron, 4 sulfur cluster binding"/>
    <property type="evidence" value="ECO:0007669"/>
    <property type="project" value="UniProtKB-KW"/>
</dbReference>
<evidence type="ECO:0000256" key="1">
    <source>
        <dbReference type="ARBA" id="ARBA00022485"/>
    </source>
</evidence>
<dbReference type="EMBL" id="PFNO01000168">
    <property type="protein sequence ID" value="PIZ47525.1"/>
    <property type="molecule type" value="Genomic_DNA"/>
</dbReference>
<evidence type="ECO:0000256" key="2">
    <source>
        <dbReference type="ARBA" id="ARBA00022691"/>
    </source>
</evidence>
<dbReference type="PROSITE" id="PS51918">
    <property type="entry name" value="RADICAL_SAM"/>
    <property type="match status" value="1"/>
</dbReference>
<dbReference type="InterPro" id="IPR027596">
    <property type="entry name" value="AmmeMemoSam_rS"/>
</dbReference>
<dbReference type="InterPro" id="IPR034457">
    <property type="entry name" value="Organic_radical-activating"/>
</dbReference>
<evidence type="ECO:0000259" key="7">
    <source>
        <dbReference type="PROSITE" id="PS51918"/>
    </source>
</evidence>
<comment type="cofactor">
    <cofactor evidence="6">
        <name>[4Fe-4S] cluster</name>
        <dbReference type="ChEBI" id="CHEBI:49883"/>
    </cofactor>
    <text evidence="6">Binds 1 [4Fe-4S] cluster. The cluster is coordinated with 3 cysteines and an exchangeable S-adenosyl-L-methionine.</text>
</comment>
<evidence type="ECO:0000256" key="3">
    <source>
        <dbReference type="ARBA" id="ARBA00022723"/>
    </source>
</evidence>
<keyword evidence="3 6" id="KW-0479">Metal-binding</keyword>
<dbReference type="InterPro" id="IPR016431">
    <property type="entry name" value="Pyrv-formate_lyase-activ_prd"/>
</dbReference>
<dbReference type="PANTHER" id="PTHR30352">
    <property type="entry name" value="PYRUVATE FORMATE-LYASE-ACTIVATING ENZYME"/>
    <property type="match status" value="1"/>
</dbReference>
<evidence type="ECO:0000313" key="8">
    <source>
        <dbReference type="EMBL" id="PIZ47525.1"/>
    </source>
</evidence>
<dbReference type="SFLD" id="SFLDG01101">
    <property type="entry name" value="Uncharacterised_Radical_SAM_Su"/>
    <property type="match status" value="1"/>
</dbReference>
<dbReference type="SUPFAM" id="SSF102114">
    <property type="entry name" value="Radical SAM enzymes"/>
    <property type="match status" value="1"/>
</dbReference>